<dbReference type="Pfam" id="PF00501">
    <property type="entry name" value="AMP-binding"/>
    <property type="match status" value="1"/>
</dbReference>
<dbReference type="PANTHER" id="PTHR43767:SF1">
    <property type="entry name" value="NONRIBOSOMAL PEPTIDE SYNTHASE PES1 (EUROFUNG)-RELATED"/>
    <property type="match status" value="1"/>
</dbReference>
<dbReference type="AlphaFoldDB" id="A0A5M3XGU9"/>
<dbReference type="InterPro" id="IPR020845">
    <property type="entry name" value="AMP-binding_CS"/>
</dbReference>
<evidence type="ECO:0000259" key="1">
    <source>
        <dbReference type="Pfam" id="PF00501"/>
    </source>
</evidence>
<dbReference type="PANTHER" id="PTHR43767">
    <property type="entry name" value="LONG-CHAIN-FATTY-ACID--COA LIGASE"/>
    <property type="match status" value="1"/>
</dbReference>
<dbReference type="Gene3D" id="3.40.50.12780">
    <property type="entry name" value="N-terminal domain of ligase-like"/>
    <property type="match status" value="1"/>
</dbReference>
<name>A0A5M3XGU9_9ACTN</name>
<gene>
    <name evidence="3" type="ORF">Aple_029180</name>
</gene>
<protein>
    <submittedName>
        <fullName evidence="3">Acyl-CoA synthetase</fullName>
    </submittedName>
</protein>
<dbReference type="OrthoDB" id="4363623at2"/>
<dbReference type="InterPro" id="IPR045851">
    <property type="entry name" value="AMP-bd_C_sf"/>
</dbReference>
<dbReference type="SUPFAM" id="SSF56801">
    <property type="entry name" value="Acetyl-CoA synthetase-like"/>
    <property type="match status" value="1"/>
</dbReference>
<dbReference type="InterPro" id="IPR000873">
    <property type="entry name" value="AMP-dep_synth/lig_dom"/>
</dbReference>
<dbReference type="PROSITE" id="PS00455">
    <property type="entry name" value="AMP_BINDING"/>
    <property type="match status" value="1"/>
</dbReference>
<dbReference type="GO" id="GO:0016878">
    <property type="term" value="F:acid-thiol ligase activity"/>
    <property type="evidence" value="ECO:0007669"/>
    <property type="project" value="UniProtKB-ARBA"/>
</dbReference>
<dbReference type="InterPro" id="IPR025110">
    <property type="entry name" value="AMP-bd_C"/>
</dbReference>
<evidence type="ECO:0000259" key="2">
    <source>
        <dbReference type="Pfam" id="PF13193"/>
    </source>
</evidence>
<evidence type="ECO:0000313" key="3">
    <source>
        <dbReference type="EMBL" id="GES20022.1"/>
    </source>
</evidence>
<dbReference type="Proteomes" id="UP000377595">
    <property type="component" value="Unassembled WGS sequence"/>
</dbReference>
<evidence type="ECO:0000313" key="4">
    <source>
        <dbReference type="Proteomes" id="UP000377595"/>
    </source>
</evidence>
<keyword evidence="4" id="KW-1185">Reference proteome</keyword>
<comment type="caution">
    <text evidence="3">The sequence shown here is derived from an EMBL/GenBank/DDBJ whole genome shotgun (WGS) entry which is preliminary data.</text>
</comment>
<sequence>MKTYPESVGDIVAIGARRAPARVAIRDRAGDERTYADLHERSTRLANGLAGLGLKPGDRVAAWMEDCAELVEVYFACAKAGLVVCPVNARFTASEAAYILADSQARALLWTPGLEERVASLPDLSELLLVSPPGSGLGHEYEALVAGGAALEPPPPAPDSLFILGFTSGTTGQPKGAMLTHRGVLAIARMNARSFRLTGWPVVALTGSMSFVAVVPAHVLCALSLGGTITIMGKWDPDSLLHVIERDRATFTYVPSPLLPEVTEALARRRAAWQSLDSVLHSASRASAEHLGALYDVVGSRLIEGWGMTELSGGLATATVPSDYLGATRQSEIFAGVGRAAVDVDIKVVDGQGEKLPHDGVSVGELCVASPALMTGYWRRPDATAAALAGGWYRTGDAGTIDPDGYVTVSDRRTDLIVSGGANVYPSEVEICIAAMPEVSEVAVVGVPHARWGQAVVAVVVKRPDGSHLTEDAVIQHCRRELAGYKKPTQVIFMAELPRTTSLKVSRVRLREQLTG</sequence>
<feature type="domain" description="AMP-dependent synthetase/ligase" evidence="1">
    <location>
        <begin position="16"/>
        <end position="378"/>
    </location>
</feature>
<organism evidence="3 4">
    <name type="scientific">Acrocarpospora pleiomorpha</name>
    <dbReference type="NCBI Taxonomy" id="90975"/>
    <lineage>
        <taxon>Bacteria</taxon>
        <taxon>Bacillati</taxon>
        <taxon>Actinomycetota</taxon>
        <taxon>Actinomycetes</taxon>
        <taxon>Streptosporangiales</taxon>
        <taxon>Streptosporangiaceae</taxon>
        <taxon>Acrocarpospora</taxon>
    </lineage>
</organism>
<dbReference type="RefSeq" id="WP_155345081.1">
    <property type="nucleotide sequence ID" value="NZ_BAAAHM010000008.1"/>
</dbReference>
<reference evidence="3 4" key="1">
    <citation type="submission" date="2019-10" db="EMBL/GenBank/DDBJ databases">
        <title>Whole genome shotgun sequence of Acrocarpospora pleiomorpha NBRC 16267.</title>
        <authorList>
            <person name="Ichikawa N."/>
            <person name="Kimura A."/>
            <person name="Kitahashi Y."/>
            <person name="Komaki H."/>
            <person name="Oguchi A."/>
        </authorList>
    </citation>
    <scope>NUCLEOTIDE SEQUENCE [LARGE SCALE GENOMIC DNA]</scope>
    <source>
        <strain evidence="3 4">NBRC 16267</strain>
    </source>
</reference>
<proteinExistence type="predicted"/>
<dbReference type="InterPro" id="IPR050237">
    <property type="entry name" value="ATP-dep_AMP-bd_enzyme"/>
</dbReference>
<dbReference type="EMBL" id="BLAF01000014">
    <property type="protein sequence ID" value="GES20022.1"/>
    <property type="molecule type" value="Genomic_DNA"/>
</dbReference>
<dbReference type="InterPro" id="IPR042099">
    <property type="entry name" value="ANL_N_sf"/>
</dbReference>
<accession>A0A5M3XGU9</accession>
<feature type="domain" description="AMP-binding enzyme C-terminal" evidence="2">
    <location>
        <begin position="428"/>
        <end position="504"/>
    </location>
</feature>
<dbReference type="Gene3D" id="3.30.300.30">
    <property type="match status" value="1"/>
</dbReference>
<dbReference type="Pfam" id="PF13193">
    <property type="entry name" value="AMP-binding_C"/>
    <property type="match status" value="1"/>
</dbReference>